<dbReference type="EMBL" id="KV425594">
    <property type="protein sequence ID" value="KZT22539.1"/>
    <property type="molecule type" value="Genomic_DNA"/>
</dbReference>
<organism evidence="2 3">
    <name type="scientific">Neolentinus lepideus HHB14362 ss-1</name>
    <dbReference type="NCBI Taxonomy" id="1314782"/>
    <lineage>
        <taxon>Eukaryota</taxon>
        <taxon>Fungi</taxon>
        <taxon>Dikarya</taxon>
        <taxon>Basidiomycota</taxon>
        <taxon>Agaricomycotina</taxon>
        <taxon>Agaricomycetes</taxon>
        <taxon>Gloeophyllales</taxon>
        <taxon>Gloeophyllaceae</taxon>
        <taxon>Neolentinus</taxon>
    </lineage>
</organism>
<keyword evidence="3" id="KW-1185">Reference proteome</keyword>
<sequence length="102" mass="11964">MQVEEEVVQDTDVAMDVLEESHEHPPDYLEESSEMSEDSSEEEEEDFLDNFPDLEFNEDKNGPESMPSFQELMKELEEALGEEQAAEWHTLHTEYYPYGTRL</sequence>
<protein>
    <submittedName>
        <fullName evidence="2">Uncharacterized protein</fullName>
    </submittedName>
</protein>
<feature type="compositionally biased region" description="Acidic residues" evidence="1">
    <location>
        <begin position="28"/>
        <end position="48"/>
    </location>
</feature>
<feature type="region of interest" description="Disordered" evidence="1">
    <location>
        <begin position="1"/>
        <end position="66"/>
    </location>
</feature>
<proteinExistence type="predicted"/>
<dbReference type="Proteomes" id="UP000076761">
    <property type="component" value="Unassembled WGS sequence"/>
</dbReference>
<evidence type="ECO:0000256" key="1">
    <source>
        <dbReference type="SAM" id="MobiDB-lite"/>
    </source>
</evidence>
<dbReference type="InParanoid" id="A0A165QKA1"/>
<reference evidence="2 3" key="1">
    <citation type="journal article" date="2016" name="Mol. Biol. Evol.">
        <title>Comparative Genomics of Early-Diverging Mushroom-Forming Fungi Provides Insights into the Origins of Lignocellulose Decay Capabilities.</title>
        <authorList>
            <person name="Nagy L.G."/>
            <person name="Riley R."/>
            <person name="Tritt A."/>
            <person name="Adam C."/>
            <person name="Daum C."/>
            <person name="Floudas D."/>
            <person name="Sun H."/>
            <person name="Yadav J.S."/>
            <person name="Pangilinan J."/>
            <person name="Larsson K.H."/>
            <person name="Matsuura K."/>
            <person name="Barry K."/>
            <person name="Labutti K."/>
            <person name="Kuo R."/>
            <person name="Ohm R.A."/>
            <person name="Bhattacharya S.S."/>
            <person name="Shirouzu T."/>
            <person name="Yoshinaga Y."/>
            <person name="Martin F.M."/>
            <person name="Grigoriev I.V."/>
            <person name="Hibbett D.S."/>
        </authorList>
    </citation>
    <scope>NUCLEOTIDE SEQUENCE [LARGE SCALE GENOMIC DNA]</scope>
    <source>
        <strain evidence="2 3">HHB14362 ss-1</strain>
    </source>
</reference>
<evidence type="ECO:0000313" key="3">
    <source>
        <dbReference type="Proteomes" id="UP000076761"/>
    </source>
</evidence>
<gene>
    <name evidence="2" type="ORF">NEOLEDRAFT_1180783</name>
</gene>
<dbReference type="AlphaFoldDB" id="A0A165QKA1"/>
<name>A0A165QKA1_9AGAM</name>
<evidence type="ECO:0000313" key="2">
    <source>
        <dbReference type="EMBL" id="KZT22539.1"/>
    </source>
</evidence>
<accession>A0A165QKA1</accession>